<feature type="signal peptide" evidence="3">
    <location>
        <begin position="1"/>
        <end position="18"/>
    </location>
</feature>
<keyword evidence="5" id="KW-0675">Receptor</keyword>
<evidence type="ECO:0000256" key="3">
    <source>
        <dbReference type="SAM" id="SignalP"/>
    </source>
</evidence>
<keyword evidence="5" id="KW-0808">Transferase</keyword>
<dbReference type="InterPro" id="IPR002902">
    <property type="entry name" value="GNK2"/>
</dbReference>
<comment type="caution">
    <text evidence="5">The sequence shown here is derived from an EMBL/GenBank/DDBJ whole genome shotgun (WGS) entry which is preliminary data.</text>
</comment>
<protein>
    <submittedName>
        <fullName evidence="5">Cysteine-rich receptor-like protein kinase</fullName>
    </submittedName>
</protein>
<organism evidence="5">
    <name type="scientific">Sesamum radiatum</name>
    <name type="common">Black benniseed</name>
    <dbReference type="NCBI Taxonomy" id="300843"/>
    <lineage>
        <taxon>Eukaryota</taxon>
        <taxon>Viridiplantae</taxon>
        <taxon>Streptophyta</taxon>
        <taxon>Embryophyta</taxon>
        <taxon>Tracheophyta</taxon>
        <taxon>Spermatophyta</taxon>
        <taxon>Magnoliopsida</taxon>
        <taxon>eudicotyledons</taxon>
        <taxon>Gunneridae</taxon>
        <taxon>Pentapetalae</taxon>
        <taxon>asterids</taxon>
        <taxon>lamiids</taxon>
        <taxon>Lamiales</taxon>
        <taxon>Pedaliaceae</taxon>
        <taxon>Sesamum</taxon>
    </lineage>
</organism>
<dbReference type="CDD" id="cd23509">
    <property type="entry name" value="Gnk2-like"/>
    <property type="match status" value="2"/>
</dbReference>
<dbReference type="GO" id="GO:0016301">
    <property type="term" value="F:kinase activity"/>
    <property type="evidence" value="ECO:0007669"/>
    <property type="project" value="UniProtKB-KW"/>
</dbReference>
<proteinExistence type="predicted"/>
<feature type="chain" id="PRO_5043632397" evidence="3">
    <location>
        <begin position="19"/>
        <end position="227"/>
    </location>
</feature>
<accession>A0AAW2Q1L2</accession>
<dbReference type="EMBL" id="JACGWJ010000016">
    <property type="protein sequence ID" value="KAL0361764.1"/>
    <property type="molecule type" value="Genomic_DNA"/>
</dbReference>
<evidence type="ECO:0000313" key="5">
    <source>
        <dbReference type="EMBL" id="KAL0361764.1"/>
    </source>
</evidence>
<feature type="domain" description="Gnk2-homologous" evidence="4">
    <location>
        <begin position="17"/>
        <end position="116"/>
    </location>
</feature>
<dbReference type="InterPro" id="IPR038408">
    <property type="entry name" value="GNK2_sf"/>
</dbReference>
<gene>
    <name evidence="5" type="ORF">Sradi_3860900</name>
</gene>
<name>A0AAW2Q1L2_SESRA</name>
<reference evidence="5" key="1">
    <citation type="submission" date="2020-06" db="EMBL/GenBank/DDBJ databases">
        <authorList>
            <person name="Li T."/>
            <person name="Hu X."/>
            <person name="Zhang T."/>
            <person name="Song X."/>
            <person name="Zhang H."/>
            <person name="Dai N."/>
            <person name="Sheng W."/>
            <person name="Hou X."/>
            <person name="Wei L."/>
        </authorList>
    </citation>
    <scope>NUCLEOTIDE SEQUENCE</scope>
    <source>
        <strain evidence="5">G02</strain>
        <tissue evidence="5">Leaf</tissue>
    </source>
</reference>
<feature type="domain" description="Gnk2-homologous" evidence="4">
    <location>
        <begin position="122"/>
        <end position="227"/>
    </location>
</feature>
<dbReference type="PANTHER" id="PTHR32099:SF51">
    <property type="entry name" value="CYSTEINE-RICH RECEPTOR-LIKE PROTEIN KINASE 25 ISOFORM X1"/>
    <property type="match status" value="1"/>
</dbReference>
<keyword evidence="2" id="KW-0677">Repeat</keyword>
<evidence type="ECO:0000259" key="4">
    <source>
        <dbReference type="PROSITE" id="PS51473"/>
    </source>
</evidence>
<dbReference type="Gene3D" id="3.30.430.20">
    <property type="entry name" value="Gnk2 domain, C-X8-C-X2-C motif"/>
    <property type="match status" value="2"/>
</dbReference>
<dbReference type="PROSITE" id="PS51473">
    <property type="entry name" value="GNK2"/>
    <property type="match status" value="2"/>
</dbReference>
<dbReference type="AlphaFoldDB" id="A0AAW2Q1L2"/>
<keyword evidence="1 3" id="KW-0732">Signal</keyword>
<evidence type="ECO:0000256" key="2">
    <source>
        <dbReference type="ARBA" id="ARBA00022737"/>
    </source>
</evidence>
<keyword evidence="5" id="KW-0418">Kinase</keyword>
<evidence type="ECO:0000256" key="1">
    <source>
        <dbReference type="ARBA" id="ARBA00022729"/>
    </source>
</evidence>
<dbReference type="Pfam" id="PF01657">
    <property type="entry name" value="Stress-antifung"/>
    <property type="match status" value="2"/>
</dbReference>
<sequence length="227" mass="24668">MAAITFLILTTLFTFVSCEMEFHDCYLNYTSDSLFRTNYLDTLLPSLSSNIGDDGFYTASEGPANALVLCRGDLQLNECRSCVDTVASEIVQLCGNQVRAIRWHINCMLRYSDEPMLGTMATMPNTTVWSVLNVTSPDRFKEALGALMDDLRGEAANRGSSLKAAAGNRSGPDGQTIYAMLQCTPDLANASCASGCAAYSGVVSDRGASIHAQLHHSLRDFTLLQYC</sequence>
<reference evidence="5" key="2">
    <citation type="journal article" date="2024" name="Plant">
        <title>Genomic evolution and insights into agronomic trait innovations of Sesamum species.</title>
        <authorList>
            <person name="Miao H."/>
            <person name="Wang L."/>
            <person name="Qu L."/>
            <person name="Liu H."/>
            <person name="Sun Y."/>
            <person name="Le M."/>
            <person name="Wang Q."/>
            <person name="Wei S."/>
            <person name="Zheng Y."/>
            <person name="Lin W."/>
            <person name="Duan Y."/>
            <person name="Cao H."/>
            <person name="Xiong S."/>
            <person name="Wang X."/>
            <person name="Wei L."/>
            <person name="Li C."/>
            <person name="Ma Q."/>
            <person name="Ju M."/>
            <person name="Zhao R."/>
            <person name="Li G."/>
            <person name="Mu C."/>
            <person name="Tian Q."/>
            <person name="Mei H."/>
            <person name="Zhang T."/>
            <person name="Gao T."/>
            <person name="Zhang H."/>
        </authorList>
    </citation>
    <scope>NUCLEOTIDE SEQUENCE</scope>
    <source>
        <strain evidence="5">G02</strain>
    </source>
</reference>
<dbReference type="PANTHER" id="PTHR32099">
    <property type="entry name" value="CYSTEINE-RICH REPEAT SECRETORY PROTEIN"/>
    <property type="match status" value="1"/>
</dbReference>